<gene>
    <name evidence="2" type="ORF">HA222_02605</name>
</gene>
<dbReference type="EMBL" id="DUFW01000040">
    <property type="protein sequence ID" value="HIH21527.1"/>
    <property type="molecule type" value="Genomic_DNA"/>
</dbReference>
<protein>
    <recommendedName>
        <fullName evidence="4">Carboxypeptidase regulatory-like domain-containing protein</fullName>
    </recommendedName>
</protein>
<keyword evidence="1" id="KW-1133">Transmembrane helix</keyword>
<evidence type="ECO:0008006" key="4">
    <source>
        <dbReference type="Google" id="ProtNLM"/>
    </source>
</evidence>
<dbReference type="Proteomes" id="UP000590964">
    <property type="component" value="Unassembled WGS sequence"/>
</dbReference>
<comment type="caution">
    <text evidence="2">The sequence shown here is derived from an EMBL/GenBank/DDBJ whole genome shotgun (WGS) entry which is preliminary data.</text>
</comment>
<organism evidence="2 3">
    <name type="scientific">Candidatus Iainarchaeum sp</name>
    <dbReference type="NCBI Taxonomy" id="3101447"/>
    <lineage>
        <taxon>Archaea</taxon>
        <taxon>Candidatus Iainarchaeota</taxon>
        <taxon>Candidatus Iainarchaeia</taxon>
        <taxon>Candidatus Iainarchaeales</taxon>
        <taxon>Candidatus Iainarchaeaceae</taxon>
        <taxon>Candidatus Iainarchaeum</taxon>
    </lineage>
</organism>
<accession>A0A7J4K054</accession>
<evidence type="ECO:0000313" key="3">
    <source>
        <dbReference type="Proteomes" id="UP000590964"/>
    </source>
</evidence>
<keyword evidence="1" id="KW-0812">Transmembrane</keyword>
<proteinExistence type="predicted"/>
<keyword evidence="1" id="KW-0472">Membrane</keyword>
<evidence type="ECO:0000256" key="1">
    <source>
        <dbReference type="SAM" id="Phobius"/>
    </source>
</evidence>
<sequence>MPDFESSRPVYSGEMFREPKPSPLEGVKPHLKKIIAIVAAIVVIYFIYWFFIGSSVEVQIVFKDTEGGSVEGVYGEITQNGARVAEISRSGQKISLKAGEYDVEANAEGFKQLPQTIEVDADSKIIPLVMEKDIDVEITSVQIAGNSEGKVFAGKKNDALITLSNTGGNVIIEIIGSDEGGIEAKTVLQQITVPANTSNLPVAAVIEVGDNISVQDRVNGDEKEISFRIKGLKEEFPKTIRVLPKLSITISPNPLDFRTLKADGSTASKDITFQNKEAGDVAGTVDFVIDIEQSNNPADEIQNWFSFNPSAIETITKTPALKVGVIVKVPTAALEDDIRGTLTASSDSWSAQTRITIKVSRANKTITQPTISPTSSSINKGEFKPATLTVKNTSDFEISNFQIQVEQACNGTFITNLEKTSIESLAKGSEQRITMNLTAPFDAESNKAQTCNIYFSYYDPLSEGETYDLPDGTQVIITPK</sequence>
<evidence type="ECO:0000313" key="2">
    <source>
        <dbReference type="EMBL" id="HIH21527.1"/>
    </source>
</evidence>
<reference evidence="3" key="1">
    <citation type="journal article" date="2020" name="bioRxiv">
        <title>A rank-normalized archaeal taxonomy based on genome phylogeny resolves widespread incomplete and uneven classifications.</title>
        <authorList>
            <person name="Rinke C."/>
            <person name="Chuvochina M."/>
            <person name="Mussig A.J."/>
            <person name="Chaumeil P.-A."/>
            <person name="Waite D.W."/>
            <person name="Whitman W.B."/>
            <person name="Parks D.H."/>
            <person name="Hugenholtz P."/>
        </authorList>
    </citation>
    <scope>NUCLEOTIDE SEQUENCE [LARGE SCALE GENOMIC DNA]</scope>
</reference>
<dbReference type="AlphaFoldDB" id="A0A7J4K054"/>
<feature type="transmembrane region" description="Helical" evidence="1">
    <location>
        <begin position="34"/>
        <end position="52"/>
    </location>
</feature>
<name>A0A7J4K054_9ARCH</name>